<dbReference type="Proteomes" id="UP000263517">
    <property type="component" value="Unassembled WGS sequence"/>
</dbReference>
<organism evidence="2 4">
    <name type="scientific">Alteromonas australica</name>
    <dbReference type="NCBI Taxonomy" id="589873"/>
    <lineage>
        <taxon>Bacteria</taxon>
        <taxon>Pseudomonadati</taxon>
        <taxon>Pseudomonadota</taxon>
        <taxon>Gammaproteobacteria</taxon>
        <taxon>Alteromonadales</taxon>
        <taxon>Alteromonadaceae</taxon>
        <taxon>Alteromonas/Salinimonas group</taxon>
        <taxon>Alteromonas</taxon>
    </lineage>
</organism>
<name>A0A358E163_9ALTE</name>
<dbReference type="AlphaFoldDB" id="A0A358E163"/>
<dbReference type="Proteomes" id="UP000264779">
    <property type="component" value="Unassembled WGS sequence"/>
</dbReference>
<proteinExistence type="predicted"/>
<dbReference type="RefSeq" id="WP_272965253.1">
    <property type="nucleotide sequence ID" value="NZ_CALBIY010000020.1"/>
</dbReference>
<gene>
    <name evidence="1" type="ORF">DCW74_18540</name>
    <name evidence="2" type="ORF">DEB45_12960</name>
</gene>
<sequence length="158" mass="18189">MKITHDELIYKIWLAQLKKLSSSVLCRFIGGGIGVCSEDYYMQRSSVHIVERKSITDKIGPQQLRKKILELIDGGLLIWTHRNCTFMLDTKQAKEAFESARNFMLSKGVPTGWDSENECMRTVKVDDVEALRSECHQHLLQHFKQIDWAQAYGEEQAA</sequence>
<evidence type="ECO:0000313" key="2">
    <source>
        <dbReference type="EMBL" id="HBU52160.1"/>
    </source>
</evidence>
<evidence type="ECO:0000313" key="3">
    <source>
        <dbReference type="Proteomes" id="UP000263517"/>
    </source>
</evidence>
<evidence type="ECO:0000313" key="4">
    <source>
        <dbReference type="Proteomes" id="UP000264779"/>
    </source>
</evidence>
<reference evidence="3 4" key="1">
    <citation type="journal article" date="2018" name="Nat. Biotechnol.">
        <title>A standardized bacterial taxonomy based on genome phylogeny substantially revises the tree of life.</title>
        <authorList>
            <person name="Parks D.H."/>
            <person name="Chuvochina M."/>
            <person name="Waite D.W."/>
            <person name="Rinke C."/>
            <person name="Skarshewski A."/>
            <person name="Chaumeil P.A."/>
            <person name="Hugenholtz P."/>
        </authorList>
    </citation>
    <scope>NUCLEOTIDE SEQUENCE [LARGE SCALE GENOMIC DNA]</scope>
    <source>
        <strain evidence="2">UBA11621</strain>
        <strain evidence="1">UBA11978</strain>
    </source>
</reference>
<protein>
    <submittedName>
        <fullName evidence="2">Uncharacterized protein</fullName>
    </submittedName>
</protein>
<evidence type="ECO:0000313" key="1">
    <source>
        <dbReference type="EMBL" id="HAW77720.1"/>
    </source>
</evidence>
<comment type="caution">
    <text evidence="2">The sequence shown here is derived from an EMBL/GenBank/DDBJ whole genome shotgun (WGS) entry which is preliminary data.</text>
</comment>
<accession>A0A358E163</accession>
<dbReference type="EMBL" id="DNAN01000647">
    <property type="protein sequence ID" value="HAW77720.1"/>
    <property type="molecule type" value="Genomic_DNA"/>
</dbReference>
<dbReference type="EMBL" id="DONK01000198">
    <property type="protein sequence ID" value="HBU52160.1"/>
    <property type="molecule type" value="Genomic_DNA"/>
</dbReference>